<dbReference type="PRINTS" id="PR00193">
    <property type="entry name" value="MYOSINHEAVY"/>
</dbReference>
<dbReference type="SUPFAM" id="SSF52540">
    <property type="entry name" value="P-loop containing nucleoside triphosphate hydrolases"/>
    <property type="match status" value="1"/>
</dbReference>
<evidence type="ECO:0000256" key="2">
    <source>
        <dbReference type="ARBA" id="ARBA00022741"/>
    </source>
</evidence>
<dbReference type="GO" id="GO:0045177">
    <property type="term" value="C:apical part of cell"/>
    <property type="evidence" value="ECO:0007669"/>
    <property type="project" value="UniProtKB-ARBA"/>
</dbReference>
<dbReference type="PANTHER" id="PTHR13140">
    <property type="entry name" value="MYOSIN"/>
    <property type="match status" value="1"/>
</dbReference>
<feature type="region of interest" description="Disordered" evidence="8">
    <location>
        <begin position="152"/>
        <end position="176"/>
    </location>
</feature>
<gene>
    <name evidence="10" type="primary">Dsim\GD13609</name>
    <name evidence="10" type="ORF">Dsim_GD13609</name>
</gene>
<sequence length="176" mass="20183">MFIEIQSLIFAIMDTKDYIDFNSQLKMETGLHERDRAGVQDFVLLENYQSEEAFIGNLKKRFQEDLIYTYIGQVLISVNPYKQLPIYTDDHVKAYRNKHFYEMPPHIFAVTDNAFRSLIEENRGQCVLISGESGSGKTEASKKGAAVHCRLLRKSDDRRGRQGQAAEEQSRAGGLR</sequence>
<evidence type="ECO:0000256" key="3">
    <source>
        <dbReference type="ARBA" id="ARBA00022840"/>
    </source>
</evidence>
<evidence type="ECO:0000256" key="1">
    <source>
        <dbReference type="ARBA" id="ARBA00008314"/>
    </source>
</evidence>
<feature type="binding site" evidence="7">
    <location>
        <begin position="131"/>
        <end position="138"/>
    </location>
    <ligand>
        <name>ATP</name>
        <dbReference type="ChEBI" id="CHEBI:30616"/>
    </ligand>
</feature>
<dbReference type="STRING" id="7240.B4QM02"/>
<feature type="domain" description="Myosin motor" evidence="9">
    <location>
        <begin position="38"/>
        <end position="176"/>
    </location>
</feature>
<dbReference type="GO" id="GO:0000146">
    <property type="term" value="F:microfilament motor activity"/>
    <property type="evidence" value="ECO:0007669"/>
    <property type="project" value="TreeGrafter"/>
</dbReference>
<dbReference type="OrthoDB" id="6108017at2759"/>
<accession>B4QM02</accession>
<dbReference type="GO" id="GO:0005902">
    <property type="term" value="C:microvillus"/>
    <property type="evidence" value="ECO:0007669"/>
    <property type="project" value="TreeGrafter"/>
</dbReference>
<dbReference type="AlphaFoldDB" id="B4QM02"/>
<dbReference type="GO" id="GO:0005938">
    <property type="term" value="C:cell cortex"/>
    <property type="evidence" value="ECO:0007669"/>
    <property type="project" value="UniProtKB-ARBA"/>
</dbReference>
<reference evidence="10 11" key="1">
    <citation type="journal article" date="2007" name="Nature">
        <title>Evolution of genes and genomes on the Drosophila phylogeny.</title>
        <authorList>
            <consortium name="Drosophila 12 Genomes Consortium"/>
            <person name="Clark A.G."/>
            <person name="Eisen M.B."/>
            <person name="Smith D.R."/>
            <person name="Bergman C.M."/>
            <person name="Oliver B."/>
            <person name="Markow T.A."/>
            <person name="Kaufman T.C."/>
            <person name="Kellis M."/>
            <person name="Gelbart W."/>
            <person name="Iyer V.N."/>
            <person name="Pollard D.A."/>
            <person name="Sackton T.B."/>
            <person name="Larracuente A.M."/>
            <person name="Singh N.D."/>
            <person name="Abad J.P."/>
            <person name="Abt D.N."/>
            <person name="Adryan B."/>
            <person name="Aguade M."/>
            <person name="Akashi H."/>
            <person name="Anderson W.W."/>
            <person name="Aquadro C.F."/>
            <person name="Ardell D.H."/>
            <person name="Arguello R."/>
            <person name="Artieri C.G."/>
            <person name="Barbash D.A."/>
            <person name="Barker D."/>
            <person name="Barsanti P."/>
            <person name="Batterham P."/>
            <person name="Batzoglou S."/>
            <person name="Begun D."/>
            <person name="Bhutkar A."/>
            <person name="Blanco E."/>
            <person name="Bosak S.A."/>
            <person name="Bradley R.K."/>
            <person name="Brand A.D."/>
            <person name="Brent M.R."/>
            <person name="Brooks A.N."/>
            <person name="Brown R.H."/>
            <person name="Butlin R.K."/>
            <person name="Caggese C."/>
            <person name="Calvi B.R."/>
            <person name="Bernardo de Carvalho A."/>
            <person name="Caspi A."/>
            <person name="Castrezana S."/>
            <person name="Celniker S.E."/>
            <person name="Chang J.L."/>
            <person name="Chapple C."/>
            <person name="Chatterji S."/>
            <person name="Chinwalla A."/>
            <person name="Civetta A."/>
            <person name="Clifton S.W."/>
            <person name="Comeron J.M."/>
            <person name="Costello J.C."/>
            <person name="Coyne J.A."/>
            <person name="Daub J."/>
            <person name="David R.G."/>
            <person name="Delcher A.L."/>
            <person name="Delehaunty K."/>
            <person name="Do C.B."/>
            <person name="Ebling H."/>
            <person name="Edwards K."/>
            <person name="Eickbush T."/>
            <person name="Evans J.D."/>
            <person name="Filipski A."/>
            <person name="Findeiss S."/>
            <person name="Freyhult E."/>
            <person name="Fulton L."/>
            <person name="Fulton R."/>
            <person name="Garcia A.C."/>
            <person name="Gardiner A."/>
            <person name="Garfield D.A."/>
            <person name="Garvin B.E."/>
            <person name="Gibson G."/>
            <person name="Gilbert D."/>
            <person name="Gnerre S."/>
            <person name="Godfrey J."/>
            <person name="Good R."/>
            <person name="Gotea V."/>
            <person name="Gravely B."/>
            <person name="Greenberg A.J."/>
            <person name="Griffiths-Jones S."/>
            <person name="Gross S."/>
            <person name="Guigo R."/>
            <person name="Gustafson E.A."/>
            <person name="Haerty W."/>
            <person name="Hahn M.W."/>
            <person name="Halligan D.L."/>
            <person name="Halpern A.L."/>
            <person name="Halter G.M."/>
            <person name="Han M.V."/>
            <person name="Heger A."/>
            <person name="Hillier L."/>
            <person name="Hinrichs A.S."/>
            <person name="Holmes I."/>
            <person name="Hoskins R.A."/>
            <person name="Hubisz M.J."/>
            <person name="Hultmark D."/>
            <person name="Huntley M.A."/>
            <person name="Jaffe D.B."/>
            <person name="Jagadeeshan S."/>
            <person name="Jeck W.R."/>
            <person name="Johnson J."/>
            <person name="Jones C.D."/>
            <person name="Jordan W.C."/>
            <person name="Karpen G.H."/>
            <person name="Kataoka E."/>
            <person name="Keightley P.D."/>
            <person name="Kheradpour P."/>
            <person name="Kirkness E.F."/>
            <person name="Koerich L.B."/>
            <person name="Kristiansen K."/>
            <person name="Kudrna D."/>
            <person name="Kulathinal R.J."/>
            <person name="Kumar S."/>
            <person name="Kwok R."/>
            <person name="Lander E."/>
            <person name="Langley C.H."/>
            <person name="Lapoint R."/>
            <person name="Lazzaro B.P."/>
            <person name="Lee S.J."/>
            <person name="Levesque L."/>
            <person name="Li R."/>
            <person name="Lin C.F."/>
            <person name="Lin M.F."/>
            <person name="Lindblad-Toh K."/>
            <person name="Llopart A."/>
            <person name="Long M."/>
            <person name="Low L."/>
            <person name="Lozovsky E."/>
            <person name="Lu J."/>
            <person name="Luo M."/>
            <person name="Machado C.A."/>
            <person name="Makalowski W."/>
            <person name="Marzo M."/>
            <person name="Matsuda M."/>
            <person name="Matzkin L."/>
            <person name="McAllister B."/>
            <person name="McBride C.S."/>
            <person name="McKernan B."/>
            <person name="McKernan K."/>
            <person name="Mendez-Lago M."/>
            <person name="Minx P."/>
            <person name="Mollenhauer M.U."/>
            <person name="Montooth K."/>
            <person name="Mount S.M."/>
            <person name="Mu X."/>
            <person name="Myers E."/>
            <person name="Negre B."/>
            <person name="Newfeld S."/>
            <person name="Nielsen R."/>
            <person name="Noor M.A."/>
            <person name="O'Grady P."/>
            <person name="Pachter L."/>
            <person name="Papaceit M."/>
            <person name="Parisi M.J."/>
            <person name="Parisi M."/>
            <person name="Parts L."/>
            <person name="Pedersen J.S."/>
            <person name="Pesole G."/>
            <person name="Phillippy A.M."/>
            <person name="Ponting C.P."/>
            <person name="Pop M."/>
            <person name="Porcelli D."/>
            <person name="Powell J.R."/>
            <person name="Prohaska S."/>
            <person name="Pruitt K."/>
            <person name="Puig M."/>
            <person name="Quesneville H."/>
            <person name="Ram K.R."/>
            <person name="Rand D."/>
            <person name="Rasmussen M.D."/>
            <person name="Reed L.K."/>
            <person name="Reenan R."/>
            <person name="Reily A."/>
            <person name="Remington K.A."/>
            <person name="Rieger T.T."/>
            <person name="Ritchie M.G."/>
            <person name="Robin C."/>
            <person name="Rogers Y.H."/>
            <person name="Rohde C."/>
            <person name="Rozas J."/>
            <person name="Rubenfield M.J."/>
            <person name="Ruiz A."/>
            <person name="Russo S."/>
            <person name="Salzberg S.L."/>
            <person name="Sanchez-Gracia A."/>
            <person name="Saranga D.J."/>
            <person name="Sato H."/>
            <person name="Schaeffer S.W."/>
            <person name="Schatz M.C."/>
            <person name="Schlenke T."/>
            <person name="Schwartz R."/>
            <person name="Segarra C."/>
            <person name="Singh R.S."/>
            <person name="Sirot L."/>
            <person name="Sirota M."/>
            <person name="Sisneros N.B."/>
            <person name="Smith C.D."/>
            <person name="Smith T.F."/>
            <person name="Spieth J."/>
            <person name="Stage D.E."/>
            <person name="Stark A."/>
            <person name="Stephan W."/>
            <person name="Strausberg R.L."/>
            <person name="Strempel S."/>
            <person name="Sturgill D."/>
            <person name="Sutton G."/>
            <person name="Sutton G.G."/>
            <person name="Tao W."/>
            <person name="Teichmann S."/>
            <person name="Tobari Y.N."/>
            <person name="Tomimura Y."/>
            <person name="Tsolas J.M."/>
            <person name="Valente V.L."/>
            <person name="Venter E."/>
            <person name="Venter J.C."/>
            <person name="Vicario S."/>
            <person name="Vieira F.G."/>
            <person name="Vilella A.J."/>
            <person name="Villasante A."/>
            <person name="Walenz B."/>
            <person name="Wang J."/>
            <person name="Wasserman M."/>
            <person name="Watts T."/>
            <person name="Wilson D."/>
            <person name="Wilson R.K."/>
            <person name="Wing R.A."/>
            <person name="Wolfner M.F."/>
            <person name="Wong A."/>
            <person name="Wong G.K."/>
            <person name="Wu C.I."/>
            <person name="Wu G."/>
            <person name="Yamamoto D."/>
            <person name="Yang H.P."/>
            <person name="Yang S.P."/>
            <person name="Yorke J.A."/>
            <person name="Yoshida K."/>
            <person name="Zdobnov E."/>
            <person name="Zhang P."/>
            <person name="Zhang Y."/>
            <person name="Zimin A.V."/>
            <person name="Baldwin J."/>
            <person name="Abdouelleil A."/>
            <person name="Abdulkadir J."/>
            <person name="Abebe A."/>
            <person name="Abera B."/>
            <person name="Abreu J."/>
            <person name="Acer S.C."/>
            <person name="Aftuck L."/>
            <person name="Alexander A."/>
            <person name="An P."/>
            <person name="Anderson E."/>
            <person name="Anderson S."/>
            <person name="Arachi H."/>
            <person name="Azer M."/>
            <person name="Bachantsang P."/>
            <person name="Barry A."/>
            <person name="Bayul T."/>
            <person name="Berlin A."/>
            <person name="Bessette D."/>
            <person name="Bloom T."/>
            <person name="Blye J."/>
            <person name="Boguslavskiy L."/>
            <person name="Bonnet C."/>
            <person name="Boukhgalter B."/>
            <person name="Bourzgui I."/>
            <person name="Brown A."/>
            <person name="Cahill P."/>
            <person name="Channer S."/>
            <person name="Cheshatsang Y."/>
            <person name="Chuda L."/>
            <person name="Citroen M."/>
            <person name="Collymore A."/>
            <person name="Cooke P."/>
            <person name="Costello M."/>
            <person name="D'Aco K."/>
            <person name="Daza R."/>
            <person name="De Haan G."/>
            <person name="DeGray S."/>
            <person name="DeMaso C."/>
            <person name="Dhargay N."/>
            <person name="Dooley K."/>
            <person name="Dooley E."/>
            <person name="Doricent M."/>
            <person name="Dorje P."/>
            <person name="Dorjee K."/>
            <person name="Dupes A."/>
            <person name="Elong R."/>
            <person name="Falk J."/>
            <person name="Farina A."/>
            <person name="Faro S."/>
            <person name="Ferguson D."/>
            <person name="Fisher S."/>
            <person name="Foley C.D."/>
            <person name="Franke A."/>
            <person name="Friedrich D."/>
            <person name="Gadbois L."/>
            <person name="Gearin G."/>
            <person name="Gearin C.R."/>
            <person name="Giannoukos G."/>
            <person name="Goode T."/>
            <person name="Graham J."/>
            <person name="Grandbois E."/>
            <person name="Grewal S."/>
            <person name="Gyaltsen K."/>
            <person name="Hafez N."/>
            <person name="Hagos B."/>
            <person name="Hall J."/>
            <person name="Henson C."/>
            <person name="Hollinger A."/>
            <person name="Honan T."/>
            <person name="Huard M.D."/>
            <person name="Hughes L."/>
            <person name="Hurhula B."/>
            <person name="Husby M.E."/>
            <person name="Kamat A."/>
            <person name="Kanga B."/>
            <person name="Kashin S."/>
            <person name="Khazanovich D."/>
            <person name="Kisner P."/>
            <person name="Lance K."/>
            <person name="Lara M."/>
            <person name="Lee W."/>
            <person name="Lennon N."/>
            <person name="Letendre F."/>
            <person name="LeVine R."/>
            <person name="Lipovsky A."/>
            <person name="Liu X."/>
            <person name="Liu J."/>
            <person name="Liu S."/>
            <person name="Lokyitsang T."/>
            <person name="Lokyitsang Y."/>
            <person name="Lubonja R."/>
            <person name="Lui A."/>
            <person name="MacDonald P."/>
            <person name="Magnisalis V."/>
            <person name="Maru K."/>
            <person name="Matthews C."/>
            <person name="McCusker W."/>
            <person name="McDonough S."/>
            <person name="Mehta T."/>
            <person name="Meldrim J."/>
            <person name="Meneus L."/>
            <person name="Mihai O."/>
            <person name="Mihalev A."/>
            <person name="Mihova T."/>
            <person name="Mittelman R."/>
            <person name="Mlenga V."/>
            <person name="Montmayeur A."/>
            <person name="Mulrain L."/>
            <person name="Navidi A."/>
            <person name="Naylor J."/>
            <person name="Negash T."/>
            <person name="Nguyen T."/>
            <person name="Nguyen N."/>
            <person name="Nicol R."/>
            <person name="Norbu C."/>
            <person name="Norbu N."/>
            <person name="Novod N."/>
            <person name="O'Neill B."/>
            <person name="Osman S."/>
            <person name="Markiewicz E."/>
            <person name="Oyono O.L."/>
            <person name="Patti C."/>
            <person name="Phunkhang P."/>
            <person name="Pierre F."/>
            <person name="Priest M."/>
            <person name="Raghuraman S."/>
            <person name="Rege F."/>
            <person name="Reyes R."/>
            <person name="Rise C."/>
            <person name="Rogov P."/>
            <person name="Ross K."/>
            <person name="Ryan E."/>
            <person name="Settipalli S."/>
            <person name="Shea T."/>
            <person name="Sherpa N."/>
            <person name="Shi L."/>
            <person name="Shih D."/>
            <person name="Sparrow T."/>
            <person name="Spaulding J."/>
            <person name="Stalker J."/>
            <person name="Stange-Thomann N."/>
            <person name="Stavropoulos S."/>
            <person name="Stone C."/>
            <person name="Strader C."/>
            <person name="Tesfaye S."/>
            <person name="Thomson T."/>
            <person name="Thoulutsang Y."/>
            <person name="Thoulutsang D."/>
            <person name="Topham K."/>
            <person name="Topping I."/>
            <person name="Tsamla T."/>
            <person name="Vassiliev H."/>
            <person name="Vo A."/>
            <person name="Wangchuk T."/>
            <person name="Wangdi T."/>
            <person name="Weiand M."/>
            <person name="Wilkinson J."/>
            <person name="Wilson A."/>
            <person name="Yadav S."/>
            <person name="Young G."/>
            <person name="Yu Q."/>
            <person name="Zembek L."/>
            <person name="Zhong D."/>
            <person name="Zimmer A."/>
            <person name="Zwirko Z."/>
            <person name="Jaffe D.B."/>
            <person name="Alvarez P."/>
            <person name="Brockman W."/>
            <person name="Butler J."/>
            <person name="Chin C."/>
            <person name="Gnerre S."/>
            <person name="Grabherr M."/>
            <person name="Kleber M."/>
            <person name="Mauceli E."/>
            <person name="MacCallum I."/>
        </authorList>
    </citation>
    <scope>NUCLEOTIDE SEQUENCE [LARGE SCALE GENOMIC DNA]</scope>
    <source>
        <strain evidence="11">white501</strain>
    </source>
</reference>
<dbReference type="GO" id="GO:0006897">
    <property type="term" value="P:endocytosis"/>
    <property type="evidence" value="ECO:0007669"/>
    <property type="project" value="TreeGrafter"/>
</dbReference>
<evidence type="ECO:0000256" key="4">
    <source>
        <dbReference type="ARBA" id="ARBA00023123"/>
    </source>
</evidence>
<dbReference type="Pfam" id="PF00063">
    <property type="entry name" value="Myosin_head"/>
    <property type="match status" value="1"/>
</dbReference>
<organism evidence="10 11">
    <name type="scientific">Drosophila simulans</name>
    <name type="common">Fruit fly</name>
    <dbReference type="NCBI Taxonomy" id="7240"/>
    <lineage>
        <taxon>Eukaryota</taxon>
        <taxon>Metazoa</taxon>
        <taxon>Ecdysozoa</taxon>
        <taxon>Arthropoda</taxon>
        <taxon>Hexapoda</taxon>
        <taxon>Insecta</taxon>
        <taxon>Pterygota</taxon>
        <taxon>Neoptera</taxon>
        <taxon>Endopterygota</taxon>
        <taxon>Diptera</taxon>
        <taxon>Brachycera</taxon>
        <taxon>Muscomorpha</taxon>
        <taxon>Ephydroidea</taxon>
        <taxon>Drosophilidae</taxon>
        <taxon>Drosophila</taxon>
        <taxon>Sophophora</taxon>
    </lineage>
</organism>
<dbReference type="EMBL" id="CM000363">
    <property type="protein sequence ID" value="EDX08788.1"/>
    <property type="molecule type" value="Genomic_DNA"/>
</dbReference>
<dbReference type="Proteomes" id="UP000000304">
    <property type="component" value="Chromosome 3L"/>
</dbReference>
<keyword evidence="4 7" id="KW-0518">Myosin</keyword>
<keyword evidence="5 7" id="KW-0505">Motor protein</keyword>
<evidence type="ECO:0000313" key="11">
    <source>
        <dbReference type="Proteomes" id="UP000000304"/>
    </source>
</evidence>
<proteinExistence type="inferred from homology"/>
<name>B4QM02_DROSI</name>
<dbReference type="GO" id="GO:0016459">
    <property type="term" value="C:myosin complex"/>
    <property type="evidence" value="ECO:0007669"/>
    <property type="project" value="UniProtKB-KW"/>
</dbReference>
<dbReference type="InterPro" id="IPR027417">
    <property type="entry name" value="P-loop_NTPase"/>
</dbReference>
<dbReference type="Bgee" id="FBgn0185319">
    <property type="expression patterns" value="Expressed in adult organism and 3 other cell types or tissues"/>
</dbReference>
<dbReference type="GO" id="GO:0007015">
    <property type="term" value="P:actin filament organization"/>
    <property type="evidence" value="ECO:0007669"/>
    <property type="project" value="TreeGrafter"/>
</dbReference>
<dbReference type="FunFam" id="3.40.850.10:FF:000101">
    <property type="entry name" value="Slow myosin heavy chain 2"/>
    <property type="match status" value="1"/>
</dbReference>
<dbReference type="InterPro" id="IPR001609">
    <property type="entry name" value="Myosin_head_motor_dom-like"/>
</dbReference>
<evidence type="ECO:0000256" key="8">
    <source>
        <dbReference type="SAM" id="MobiDB-lite"/>
    </source>
</evidence>
<keyword evidence="6 7" id="KW-0009">Actin-binding</keyword>
<keyword evidence="11" id="KW-1185">Reference proteome</keyword>
<evidence type="ECO:0000256" key="6">
    <source>
        <dbReference type="ARBA" id="ARBA00023203"/>
    </source>
</evidence>
<evidence type="ECO:0000256" key="7">
    <source>
        <dbReference type="PROSITE-ProRule" id="PRU00782"/>
    </source>
</evidence>
<dbReference type="GO" id="GO:0030048">
    <property type="term" value="P:actin filament-based movement"/>
    <property type="evidence" value="ECO:0007669"/>
    <property type="project" value="TreeGrafter"/>
</dbReference>
<dbReference type="PROSITE" id="PS51456">
    <property type="entry name" value="MYOSIN_MOTOR"/>
    <property type="match status" value="1"/>
</dbReference>
<dbReference type="GO" id="GO:0005524">
    <property type="term" value="F:ATP binding"/>
    <property type="evidence" value="ECO:0007669"/>
    <property type="project" value="UniProtKB-UniRule"/>
</dbReference>
<dbReference type="SMART" id="SM00242">
    <property type="entry name" value="MYSc"/>
    <property type="match status" value="1"/>
</dbReference>
<protein>
    <submittedName>
        <fullName evidence="10">GD13609</fullName>
    </submittedName>
</protein>
<dbReference type="GO" id="GO:0005886">
    <property type="term" value="C:plasma membrane"/>
    <property type="evidence" value="ECO:0007669"/>
    <property type="project" value="TreeGrafter"/>
</dbReference>
<dbReference type="Gene3D" id="3.40.850.10">
    <property type="entry name" value="Kinesin motor domain"/>
    <property type="match status" value="1"/>
</dbReference>
<evidence type="ECO:0000313" key="10">
    <source>
        <dbReference type="EMBL" id="EDX08788.1"/>
    </source>
</evidence>
<dbReference type="PhylomeDB" id="B4QM02"/>
<comment type="similarity">
    <text evidence="1 7">Belongs to the TRAFAC class myosin-kinesin ATPase superfamily. Myosin family.</text>
</comment>
<dbReference type="HOGENOM" id="CLU_1526807_0_0_1"/>
<dbReference type="InterPro" id="IPR036961">
    <property type="entry name" value="Kinesin_motor_dom_sf"/>
</dbReference>
<evidence type="ECO:0000256" key="5">
    <source>
        <dbReference type="ARBA" id="ARBA00023175"/>
    </source>
</evidence>
<evidence type="ECO:0000259" key="9">
    <source>
        <dbReference type="PROSITE" id="PS51456"/>
    </source>
</evidence>
<comment type="caution">
    <text evidence="7">Lacks conserved residue(s) required for the propagation of feature annotation.</text>
</comment>
<keyword evidence="3 7" id="KW-0067">ATP-binding</keyword>
<dbReference type="PANTHER" id="PTHR13140:SF679">
    <property type="entry name" value="UNCONVENTIONAL MYOSIN IC"/>
    <property type="match status" value="1"/>
</dbReference>
<dbReference type="GO" id="GO:0051015">
    <property type="term" value="F:actin filament binding"/>
    <property type="evidence" value="ECO:0007669"/>
    <property type="project" value="TreeGrafter"/>
</dbReference>
<keyword evidence="2 7" id="KW-0547">Nucleotide-binding</keyword>